<feature type="region of interest" description="Disordered" evidence="7">
    <location>
        <begin position="960"/>
        <end position="997"/>
    </location>
</feature>
<evidence type="ECO:0000256" key="3">
    <source>
        <dbReference type="ARBA" id="ARBA00010042"/>
    </source>
</evidence>
<protein>
    <recommendedName>
        <fullName evidence="8">Inner centromere protein ARK-binding domain-containing protein</fullName>
    </recommendedName>
</protein>
<feature type="domain" description="Inner centromere protein ARK-binding" evidence="8">
    <location>
        <begin position="1757"/>
        <end position="1808"/>
    </location>
</feature>
<feature type="compositionally biased region" description="Low complexity" evidence="7">
    <location>
        <begin position="239"/>
        <end position="251"/>
    </location>
</feature>
<comment type="similarity">
    <text evidence="3">Belongs to the INCENP family.</text>
</comment>
<evidence type="ECO:0000256" key="6">
    <source>
        <dbReference type="ARBA" id="ARBA00023242"/>
    </source>
</evidence>
<evidence type="ECO:0000256" key="1">
    <source>
        <dbReference type="ARBA" id="ARBA00004123"/>
    </source>
</evidence>
<evidence type="ECO:0000313" key="9">
    <source>
        <dbReference type="EMBL" id="KAK8490525.1"/>
    </source>
</evidence>
<feature type="compositionally biased region" description="Basic and acidic residues" evidence="7">
    <location>
        <begin position="1605"/>
        <end position="1615"/>
    </location>
</feature>
<evidence type="ECO:0000256" key="4">
    <source>
        <dbReference type="ARBA" id="ARBA00022490"/>
    </source>
</evidence>
<keyword evidence="5" id="KW-0206">Cytoskeleton</keyword>
<gene>
    <name evidence="9" type="ORF">V6N11_055753</name>
</gene>
<keyword evidence="10" id="KW-1185">Reference proteome</keyword>
<organism evidence="9 10">
    <name type="scientific">Hibiscus sabdariffa</name>
    <name type="common">roselle</name>
    <dbReference type="NCBI Taxonomy" id="183260"/>
    <lineage>
        <taxon>Eukaryota</taxon>
        <taxon>Viridiplantae</taxon>
        <taxon>Streptophyta</taxon>
        <taxon>Embryophyta</taxon>
        <taxon>Tracheophyta</taxon>
        <taxon>Spermatophyta</taxon>
        <taxon>Magnoliopsida</taxon>
        <taxon>eudicotyledons</taxon>
        <taxon>Gunneridae</taxon>
        <taxon>Pentapetalae</taxon>
        <taxon>rosids</taxon>
        <taxon>malvids</taxon>
        <taxon>Malvales</taxon>
        <taxon>Malvaceae</taxon>
        <taxon>Malvoideae</taxon>
        <taxon>Hibiscus</taxon>
    </lineage>
</organism>
<dbReference type="PANTHER" id="PTHR13738:SF1">
    <property type="entry name" value="TROPONIN I"/>
    <property type="match status" value="1"/>
</dbReference>
<feature type="region of interest" description="Disordered" evidence="7">
    <location>
        <begin position="1016"/>
        <end position="1039"/>
    </location>
</feature>
<accession>A0ABR2ABS8</accession>
<reference evidence="9 10" key="1">
    <citation type="journal article" date="2024" name="G3 (Bethesda)">
        <title>Genome assembly of Hibiscus sabdariffa L. provides insights into metabolisms of medicinal natural products.</title>
        <authorList>
            <person name="Kim T."/>
        </authorList>
    </citation>
    <scope>NUCLEOTIDE SEQUENCE [LARGE SCALE GENOMIC DNA]</scope>
    <source>
        <strain evidence="9">TK-2024</strain>
        <tissue evidence="9">Old leaves</tissue>
    </source>
</reference>
<feature type="compositionally biased region" description="Basic and acidic residues" evidence="7">
    <location>
        <begin position="975"/>
        <end position="992"/>
    </location>
</feature>
<feature type="region of interest" description="Disordered" evidence="7">
    <location>
        <begin position="1489"/>
        <end position="1525"/>
    </location>
</feature>
<comment type="caution">
    <text evidence="9">The sequence shown here is derived from an EMBL/GenBank/DDBJ whole genome shotgun (WGS) entry which is preliminary data.</text>
</comment>
<dbReference type="EMBL" id="JBBPBN010000279">
    <property type="protein sequence ID" value="KAK8490525.1"/>
    <property type="molecule type" value="Genomic_DNA"/>
</dbReference>
<keyword evidence="4" id="KW-0963">Cytoplasm</keyword>
<dbReference type="PANTHER" id="PTHR13738">
    <property type="entry name" value="TROPONIN I"/>
    <property type="match status" value="1"/>
</dbReference>
<feature type="region of interest" description="Disordered" evidence="7">
    <location>
        <begin position="1605"/>
        <end position="1658"/>
    </location>
</feature>
<feature type="compositionally biased region" description="Basic and acidic residues" evidence="7">
    <location>
        <begin position="1623"/>
        <end position="1658"/>
    </location>
</feature>
<feature type="region of interest" description="Disordered" evidence="7">
    <location>
        <begin position="1747"/>
        <end position="1775"/>
    </location>
</feature>
<evidence type="ECO:0000313" key="10">
    <source>
        <dbReference type="Proteomes" id="UP001396334"/>
    </source>
</evidence>
<feature type="compositionally biased region" description="Acidic residues" evidence="7">
    <location>
        <begin position="1758"/>
        <end position="1769"/>
    </location>
</feature>
<sequence>MSTVEKALFQIFERKNRIIDNVKQQILLFDHQLASKCLIDGFVPPPWLLSSSPSDLNKEDLISGLLLPQSQPSIPFCSLYQQPVVTTDNVHLPPVLCSRVDASNEGLDKFLYGKADELDPSVTSPPQDCRDEMASDICPDPCLSLARIQRSKSRQRALEHRNSAKKQCKNSESCDKKCDACNSQNKVSKIASLQSGSVDKMELIKSGDNVVNYEVEKEERGKYRSNWRSENFYSGRVTRSRSSVLTSKSNSGPSGAGNTFHVAKQDEVAPRESICKSGEQHVVTHELLESEFVEPVDNTESCVLKNEKSGQCWSQGRGEDICPSRITKSRTVHPPSAGKSFCVAKQDGVFLTESINKLGRQPDAADELLHSVKPVDTAGTSVAVKEERDQYQSNERGINIYSGRVTRSRSSVQSPRSVNGLSCAGKTSEVEKCDDNMLLESFNGSKEHPSVVDKLLPSVKPTAISDETCVSRKARDRQNKEKENNVYQGRSRSRSSSQHHDFVNENLKLDSCPGRSINIGIFKSIQPFDISNEGYEVKAKSVNPTIENAVVDQNNDGSTKSRVNSSAKLFKLDSSKTLENKVTQPGPAASNQFLCAKSSERSEAVGHMEVFGSQVDSLPCIDGSDLAELNQCDAFVADTDADSVELVEASVSSASNLYGGHNPSLIKSLNMYERVELEATGKSPQSSSAMNVLPKQLDFDDLGECTMMEAASLILKSENLINSLEKSSLTPLHCADNPDDVTFVNYQEKHHSSHEKQWPEEQEAFCNGEKPSETAFSKTSGGRTSSLNVFSSEKDTPDACMDAVTSSVPESNEISEQETFMGNHSTTFKVSYHALHGNSLQNVAGSNTNVDSGIDHLFENECGKVPVKSVMLVPEASNLNLDTDLCSGPVICSSPLIRIAHATSNDAIGHSNAALFEETKGHSLKEKMKSIPSENQNEVTMGICIAGDIDSVLDQTRAKSSEKNVAFQPVQGKRSSSDVEGSRPQKRGKIEDQQSNSLSFSLSLKEEDAMQKSAKFLVDEEQNGGKCNKKERGRSENTPSTVVHNQFDVASVSSLPLETLENFDHSVDRTGAVDPSSIMFGSTEKCTADENQIILNVGDKYEFANIEHLAYDERSNEESKCQPGEDSQFSTSLIGSCRPPSDLIRVDQSRPELEGFIIQTDGDRICNGGEGISFENLQLPNTTIGRASFLEQLCKSACIHTPLPQFPSKYILHQANSLYQSVPSELLECMDLRSSGCFGEETNRGSSLYQSVPNELLECMDMRSTLPENDDRKSHLKVSTSCFGEEANHASGLYQSVPSGLVERMDLRSTLPENDDRRSHLKISSSCFGEETNRAFLGEGFSDCLPLSSSQLTGNEKNPYLSPVGKFWDRITSNSDSSEKRASLKPELPCINEENEITEEVVDAFQEGTASKTETCSAKRKPLTEIRECPNAPSSVSGAEIFNVRDSLDSVNTAYSFIGPEKGTKQKVRKHNATKRRDTNKLKENCSIVSGANSTKSRNRFSKPKLSEKTNPRKGGPSFSQKESKINNIVSNVPSFIPIVQQKQAASIATGKRDVKVKALEAAEAAKKLAEQKENDRKMKKEALKLERARMELENLRQLELEKKRKEEERKKKEASMAAKKRQREEEERLEKERKRKRLEEARRQQRGPEEILCSKDEKEKKYQALDERSQTIKVPNSEALKHEKVQKAVGASKGIMSAREFSSIVSSTSDAVKTSMAGEHFNAQVISTLDRVKGIDNQNAGIHIEQSYDISPYKGSDDEEEDDDDDENEPNRKFVPSWASKNRVALAIVSQQNVNSEAIFPPESFCSISQGDCLYQLKTVYYVVCCWTNSYSLMQFSCQENSSKTVQVKLDCTVLKNIARSSANLTIAFG</sequence>
<evidence type="ECO:0000256" key="5">
    <source>
        <dbReference type="ARBA" id="ARBA00023212"/>
    </source>
</evidence>
<feature type="compositionally biased region" description="Polar residues" evidence="7">
    <location>
        <begin position="774"/>
        <end position="791"/>
    </location>
</feature>
<evidence type="ECO:0000259" key="8">
    <source>
        <dbReference type="Pfam" id="PF03941"/>
    </source>
</evidence>
<dbReference type="Proteomes" id="UP001396334">
    <property type="component" value="Unassembled WGS sequence"/>
</dbReference>
<evidence type="ECO:0000256" key="2">
    <source>
        <dbReference type="ARBA" id="ARBA00004186"/>
    </source>
</evidence>
<dbReference type="Pfam" id="PF03941">
    <property type="entry name" value="INCENP_ARK-bind"/>
    <property type="match status" value="1"/>
</dbReference>
<feature type="region of interest" description="Disordered" evidence="7">
    <location>
        <begin position="765"/>
        <end position="798"/>
    </location>
</feature>
<evidence type="ECO:0000256" key="7">
    <source>
        <dbReference type="SAM" id="MobiDB-lite"/>
    </source>
</evidence>
<dbReference type="InterPro" id="IPR005635">
    <property type="entry name" value="Inner_centromere_prot_ARK-bd"/>
</dbReference>
<keyword evidence="6" id="KW-0539">Nucleus</keyword>
<feature type="region of interest" description="Disordered" evidence="7">
    <location>
        <begin position="239"/>
        <end position="260"/>
    </location>
</feature>
<proteinExistence type="inferred from homology"/>
<feature type="region of interest" description="Disordered" evidence="7">
    <location>
        <begin position="467"/>
        <end position="500"/>
    </location>
</feature>
<dbReference type="InterPro" id="IPR050875">
    <property type="entry name" value="Troponin_I"/>
</dbReference>
<name>A0ABR2ABS8_9ROSI</name>
<comment type="subcellular location">
    <subcellularLocation>
        <location evidence="2">Cytoplasm</location>
        <location evidence="2">Cytoskeleton</location>
        <location evidence="2">Spindle</location>
    </subcellularLocation>
    <subcellularLocation>
        <location evidence="1">Nucleus</location>
    </subcellularLocation>
</comment>